<keyword evidence="1" id="KW-0472">Membrane</keyword>
<reference evidence="2 3" key="1">
    <citation type="submission" date="2022-03" db="EMBL/GenBank/DDBJ databases">
        <authorList>
            <person name="Nunn A."/>
            <person name="Chopra R."/>
            <person name="Nunn A."/>
            <person name="Contreras Garrido A."/>
        </authorList>
    </citation>
    <scope>NUCLEOTIDE SEQUENCE [LARGE SCALE GENOMIC DNA]</scope>
</reference>
<feature type="transmembrane region" description="Helical" evidence="1">
    <location>
        <begin position="369"/>
        <end position="396"/>
    </location>
</feature>
<evidence type="ECO:0000256" key="1">
    <source>
        <dbReference type="SAM" id="Phobius"/>
    </source>
</evidence>
<name>A0AAU9SEM3_THLAR</name>
<dbReference type="PANTHER" id="PTHR31170:SF25">
    <property type="entry name" value="BNAA09G04570D PROTEIN"/>
    <property type="match status" value="1"/>
</dbReference>
<accession>A0AAU9SEM3</accession>
<dbReference type="AlphaFoldDB" id="A0AAU9SEM3"/>
<evidence type="ECO:0000313" key="2">
    <source>
        <dbReference type="EMBL" id="CAH2064528.1"/>
    </source>
</evidence>
<dbReference type="InterPro" id="IPR004158">
    <property type="entry name" value="DUF247_pln"/>
</dbReference>
<keyword evidence="1" id="KW-0812">Transmembrane</keyword>
<dbReference type="Pfam" id="PF03140">
    <property type="entry name" value="DUF247"/>
    <property type="match status" value="1"/>
</dbReference>
<evidence type="ECO:0000313" key="3">
    <source>
        <dbReference type="Proteomes" id="UP000836841"/>
    </source>
</evidence>
<gene>
    <name evidence="2" type="ORF">TAV2_LOCUS16469</name>
</gene>
<keyword evidence="3" id="KW-1185">Reference proteome</keyword>
<proteinExistence type="predicted"/>
<keyword evidence="1" id="KW-1133">Transmembrane helix</keyword>
<dbReference type="Proteomes" id="UP000836841">
    <property type="component" value="Chromosome 5"/>
</dbReference>
<dbReference type="EMBL" id="OU466861">
    <property type="protein sequence ID" value="CAH2064528.1"/>
    <property type="molecule type" value="Genomic_DNA"/>
</dbReference>
<organism evidence="2 3">
    <name type="scientific">Thlaspi arvense</name>
    <name type="common">Field penny-cress</name>
    <dbReference type="NCBI Taxonomy" id="13288"/>
    <lineage>
        <taxon>Eukaryota</taxon>
        <taxon>Viridiplantae</taxon>
        <taxon>Streptophyta</taxon>
        <taxon>Embryophyta</taxon>
        <taxon>Tracheophyta</taxon>
        <taxon>Spermatophyta</taxon>
        <taxon>Magnoliopsida</taxon>
        <taxon>eudicotyledons</taxon>
        <taxon>Gunneridae</taxon>
        <taxon>Pentapetalae</taxon>
        <taxon>rosids</taxon>
        <taxon>malvids</taxon>
        <taxon>Brassicales</taxon>
        <taxon>Brassicaceae</taxon>
        <taxon>Thlaspideae</taxon>
        <taxon>Thlaspi</taxon>
    </lineage>
</organism>
<dbReference type="PANTHER" id="PTHR31170">
    <property type="entry name" value="BNAC04G53230D PROTEIN"/>
    <property type="match status" value="1"/>
</dbReference>
<protein>
    <submittedName>
        <fullName evidence="2">Uncharacterized protein</fullName>
    </submittedName>
</protein>
<sequence>MVLVYVHSDGPPIFINKDMLTWYLLSLKLRGRKTRNQQSEPVHDQHLLCLPEINRANHDQDLQTHEQTHSTVVEERRKKTQDSWVVSIKETLEQVNSDDDMNKWGKICIYRVPHYLHVEDSKSYFPQTVSLGPYHYGEKQTQSMEYHKWRAVNKVLKRTKQGIEIYIEAMKKLEERARACYQGDIEMDSNDFTKMLVLDGCFVLELFRGTVEGFQEIGYAPNDPVFAMRGLMHSIQRDMVMLENQLPMFILDRLLQVQLGTKSLFSNLIAFEQCHIDSGNNITSYIIFMDNLINSSEDVSYLHYCGIIEHWLGSDSEVADLFNRLCKEVVFNPKYSYLSRLSDEVNRYYSRKWNSLKTTLKHKYFNNPWAYFSFFAAVILLILTLSQSFYAVYAYYKPNS</sequence>